<dbReference type="GO" id="GO:0080044">
    <property type="term" value="F:quercetin 7-O-glucosyltransferase activity"/>
    <property type="evidence" value="ECO:0007669"/>
    <property type="project" value="TreeGrafter"/>
</dbReference>
<reference evidence="5" key="2">
    <citation type="journal article" date="2018" name="BMC Genomics">
        <title>A manually annotated Actinidia chinensis var. chinensis (kiwifruit) genome highlights the challenges associated with draft genomes and gene prediction in plants.</title>
        <authorList>
            <person name="Pilkington S.M."/>
            <person name="Crowhurst R."/>
            <person name="Hilario E."/>
            <person name="Nardozza S."/>
            <person name="Fraser L."/>
            <person name="Peng Y."/>
            <person name="Gunaseelan K."/>
            <person name="Simpson R."/>
            <person name="Tahir J."/>
            <person name="Deroles S.C."/>
            <person name="Templeton K."/>
            <person name="Luo Z."/>
            <person name="Davy M."/>
            <person name="Cheng C."/>
            <person name="McNeilage M."/>
            <person name="Scaglione D."/>
            <person name="Liu Y."/>
            <person name="Zhang Q."/>
            <person name="Datson P."/>
            <person name="De Silva N."/>
            <person name="Gardiner S.E."/>
            <person name="Bassett H."/>
            <person name="Chagne D."/>
            <person name="McCallum J."/>
            <person name="Dzierzon H."/>
            <person name="Deng C."/>
            <person name="Wang Y.Y."/>
            <person name="Barron L."/>
            <person name="Manako K."/>
            <person name="Bowen J."/>
            <person name="Foster T.M."/>
            <person name="Erridge Z.A."/>
            <person name="Tiffin H."/>
            <person name="Waite C.N."/>
            <person name="Davies K.M."/>
            <person name="Grierson E.P."/>
            <person name="Laing W.A."/>
            <person name="Kirk R."/>
            <person name="Chen X."/>
            <person name="Wood M."/>
            <person name="Montefiori M."/>
            <person name="Brummell D.A."/>
            <person name="Schwinn K.E."/>
            <person name="Catanach A."/>
            <person name="Fullerton C."/>
            <person name="Li D."/>
            <person name="Meiyalaghan S."/>
            <person name="Nieuwenhuizen N."/>
            <person name="Read N."/>
            <person name="Prakash R."/>
            <person name="Hunter D."/>
            <person name="Zhang H."/>
            <person name="McKenzie M."/>
            <person name="Knabel M."/>
            <person name="Harris A."/>
            <person name="Allan A.C."/>
            <person name="Gleave A."/>
            <person name="Chen A."/>
            <person name="Janssen B.J."/>
            <person name="Plunkett B."/>
            <person name="Ampomah-Dwamena C."/>
            <person name="Voogd C."/>
            <person name="Leif D."/>
            <person name="Lafferty D."/>
            <person name="Souleyre E.J.F."/>
            <person name="Varkonyi-Gasic E."/>
            <person name="Gambi F."/>
            <person name="Hanley J."/>
            <person name="Yao J.L."/>
            <person name="Cheung J."/>
            <person name="David K.M."/>
            <person name="Warren B."/>
            <person name="Marsh K."/>
            <person name="Snowden K.C."/>
            <person name="Lin-Wang K."/>
            <person name="Brian L."/>
            <person name="Martinez-Sanchez M."/>
            <person name="Wang M."/>
            <person name="Ileperuma N."/>
            <person name="Macnee N."/>
            <person name="Campin R."/>
            <person name="McAtee P."/>
            <person name="Drummond R.S.M."/>
            <person name="Espley R.V."/>
            <person name="Ireland H.S."/>
            <person name="Wu R."/>
            <person name="Atkinson R.G."/>
            <person name="Karunairetnam S."/>
            <person name="Bulley S."/>
            <person name="Chunkath S."/>
            <person name="Hanley Z."/>
            <person name="Storey R."/>
            <person name="Thrimawithana A.H."/>
            <person name="Thomson S."/>
            <person name="David C."/>
            <person name="Testolin R."/>
            <person name="Huang H."/>
            <person name="Hellens R.P."/>
            <person name="Schaffer R.J."/>
        </authorList>
    </citation>
    <scope>NUCLEOTIDE SEQUENCE [LARGE SCALE GENOMIC DNA]</scope>
    <source>
        <strain evidence="5">cv. Red5</strain>
    </source>
</reference>
<evidence type="ECO:0000256" key="2">
    <source>
        <dbReference type="ARBA" id="ARBA00022679"/>
    </source>
</evidence>
<protein>
    <submittedName>
        <fullName evidence="4">UDP-glycosyltransferase</fullName>
    </submittedName>
</protein>
<accession>A0A2R6RYK8</accession>
<dbReference type="GO" id="GO:0009813">
    <property type="term" value="P:flavonoid biosynthetic process"/>
    <property type="evidence" value="ECO:0007669"/>
    <property type="project" value="UniProtKB-KW"/>
</dbReference>
<dbReference type="SUPFAM" id="SSF53756">
    <property type="entry name" value="UDP-Glycosyltransferase/glycogen phosphorylase"/>
    <property type="match status" value="1"/>
</dbReference>
<dbReference type="OMA" id="VTKNMGW"/>
<comment type="caution">
    <text evidence="4">The sequence shown here is derived from an EMBL/GenBank/DDBJ whole genome shotgun (WGS) entry which is preliminary data.</text>
</comment>
<organism evidence="4 5">
    <name type="scientific">Actinidia chinensis var. chinensis</name>
    <name type="common">Chinese soft-hair kiwi</name>
    <dbReference type="NCBI Taxonomy" id="1590841"/>
    <lineage>
        <taxon>Eukaryota</taxon>
        <taxon>Viridiplantae</taxon>
        <taxon>Streptophyta</taxon>
        <taxon>Embryophyta</taxon>
        <taxon>Tracheophyta</taxon>
        <taxon>Spermatophyta</taxon>
        <taxon>Magnoliopsida</taxon>
        <taxon>eudicotyledons</taxon>
        <taxon>Gunneridae</taxon>
        <taxon>Pentapetalae</taxon>
        <taxon>asterids</taxon>
        <taxon>Ericales</taxon>
        <taxon>Actinidiaceae</taxon>
        <taxon>Actinidia</taxon>
    </lineage>
</organism>
<dbReference type="Gramene" id="PSS35111">
    <property type="protein sequence ID" value="PSS35111"/>
    <property type="gene ID" value="CEY00_Acc02309"/>
</dbReference>
<dbReference type="CDD" id="cd03784">
    <property type="entry name" value="GT1_Gtf-like"/>
    <property type="match status" value="1"/>
</dbReference>
<evidence type="ECO:0000313" key="5">
    <source>
        <dbReference type="Proteomes" id="UP000241394"/>
    </source>
</evidence>
<dbReference type="PANTHER" id="PTHR11926:SF1555">
    <property type="entry name" value="UDP-GLYCOSYLTRANSFERASE 83A1-LIKE"/>
    <property type="match status" value="1"/>
</dbReference>
<reference evidence="4 5" key="1">
    <citation type="submission" date="2017-07" db="EMBL/GenBank/DDBJ databases">
        <title>An improved, manually edited Actinidia chinensis var. chinensis (kiwifruit) genome highlights the challenges associated with draft genomes and gene prediction in plants.</title>
        <authorList>
            <person name="Pilkington S."/>
            <person name="Crowhurst R."/>
            <person name="Hilario E."/>
            <person name="Nardozza S."/>
            <person name="Fraser L."/>
            <person name="Peng Y."/>
            <person name="Gunaseelan K."/>
            <person name="Simpson R."/>
            <person name="Tahir J."/>
            <person name="Deroles S."/>
            <person name="Templeton K."/>
            <person name="Luo Z."/>
            <person name="Davy M."/>
            <person name="Cheng C."/>
            <person name="Mcneilage M."/>
            <person name="Scaglione D."/>
            <person name="Liu Y."/>
            <person name="Zhang Q."/>
            <person name="Datson P."/>
            <person name="De Silva N."/>
            <person name="Gardiner S."/>
            <person name="Bassett H."/>
            <person name="Chagne D."/>
            <person name="Mccallum J."/>
            <person name="Dzierzon H."/>
            <person name="Deng C."/>
            <person name="Wang Y.-Y."/>
            <person name="Barron N."/>
            <person name="Manako K."/>
            <person name="Bowen J."/>
            <person name="Foster T."/>
            <person name="Erridge Z."/>
            <person name="Tiffin H."/>
            <person name="Waite C."/>
            <person name="Davies K."/>
            <person name="Grierson E."/>
            <person name="Laing W."/>
            <person name="Kirk R."/>
            <person name="Chen X."/>
            <person name="Wood M."/>
            <person name="Montefiori M."/>
            <person name="Brummell D."/>
            <person name="Schwinn K."/>
            <person name="Catanach A."/>
            <person name="Fullerton C."/>
            <person name="Li D."/>
            <person name="Meiyalaghan S."/>
            <person name="Nieuwenhuizen N."/>
            <person name="Read N."/>
            <person name="Prakash R."/>
            <person name="Hunter D."/>
            <person name="Zhang H."/>
            <person name="Mckenzie M."/>
            <person name="Knabel M."/>
            <person name="Harris A."/>
            <person name="Allan A."/>
            <person name="Chen A."/>
            <person name="Janssen B."/>
            <person name="Plunkett B."/>
            <person name="Dwamena C."/>
            <person name="Voogd C."/>
            <person name="Leif D."/>
            <person name="Lafferty D."/>
            <person name="Souleyre E."/>
            <person name="Varkonyi-Gasic E."/>
            <person name="Gambi F."/>
            <person name="Hanley J."/>
            <person name="Yao J.-L."/>
            <person name="Cheung J."/>
            <person name="David K."/>
            <person name="Warren B."/>
            <person name="Marsh K."/>
            <person name="Snowden K."/>
            <person name="Lin-Wang K."/>
            <person name="Brian L."/>
            <person name="Martinez-Sanchez M."/>
            <person name="Wang M."/>
            <person name="Ileperuma N."/>
            <person name="Macnee N."/>
            <person name="Campin R."/>
            <person name="Mcatee P."/>
            <person name="Drummond R."/>
            <person name="Espley R."/>
            <person name="Ireland H."/>
            <person name="Wu R."/>
            <person name="Atkinson R."/>
            <person name="Karunairetnam S."/>
            <person name="Bulley S."/>
            <person name="Chunkath S."/>
            <person name="Hanley Z."/>
            <person name="Storey R."/>
            <person name="Thrimawithana A."/>
            <person name="Thomson S."/>
            <person name="David C."/>
            <person name="Testolin R."/>
        </authorList>
    </citation>
    <scope>NUCLEOTIDE SEQUENCE [LARGE SCALE GENOMIC DNA]</scope>
    <source>
        <strain evidence="5">cv. Red5</strain>
        <tissue evidence="4">Young leaf</tissue>
    </source>
</reference>
<name>A0A2R6RYK8_ACTCC</name>
<keyword evidence="5" id="KW-1185">Reference proteome</keyword>
<dbReference type="InterPro" id="IPR002213">
    <property type="entry name" value="UDP_glucos_trans"/>
</dbReference>
<comment type="similarity">
    <text evidence="1">Belongs to the UDP-glycosyltransferase family.</text>
</comment>
<dbReference type="EMBL" id="NKQK01000002">
    <property type="protein sequence ID" value="PSS35111.1"/>
    <property type="molecule type" value="Genomic_DNA"/>
</dbReference>
<dbReference type="AlphaFoldDB" id="A0A2R6RYK8"/>
<dbReference type="Pfam" id="PF00201">
    <property type="entry name" value="UDPGT"/>
    <property type="match status" value="1"/>
</dbReference>
<keyword evidence="3" id="KW-0284">Flavonoid biosynthesis</keyword>
<dbReference type="OrthoDB" id="5835829at2759"/>
<gene>
    <name evidence="4" type="ORF">CEY00_Acc02309</name>
</gene>
<evidence type="ECO:0000313" key="4">
    <source>
        <dbReference type="EMBL" id="PSS35111.1"/>
    </source>
</evidence>
<dbReference type="FunFam" id="3.40.50.2000:FF:000108">
    <property type="entry name" value="UDP-glycosyltransferase 83A1"/>
    <property type="match status" value="1"/>
</dbReference>
<dbReference type="Proteomes" id="UP000241394">
    <property type="component" value="Chromosome LG2"/>
</dbReference>
<sequence>MVNPHVLILPYPVQGHVIPMMELAQSLAEHGFKITFVNTDASHERIVNALAERDALGEYIHMVSISDGMETWEDRNAPGKLSKAMASVMPGKVEELIQEINKSESDKITCMIADQSLSWAMEFGKKVGIKRAAFLPAAATLRILGFRIQQLIDDGIIDKDGNLLKKQMIQLSPSIPAMKTTDFVWLRTGSSTMQKIIFESMVRSNDGVKLADWLICNSTYNLEPDAFTSSPEIIPIGPLLASHRLGYQAGHFWPEDSTCLKWLDQQPPNSVIYIAFGSLTIFNRTQFQELALGLELTNRPFLWVVRADFIDAIEDAYPDGFIDRVGTRGQMVGWAPQQKVLSHPSVACFLSHCGWNSTMEGLSNGIPFLCWPYFADQFFNQSYICDVWKVGLGFQKDERGIITRGEIQNKVQQLLGHDMYRARALELKEVTLRSVSEGGTSYKNFNNFITWLKA</sequence>
<evidence type="ECO:0000256" key="3">
    <source>
        <dbReference type="ARBA" id="ARBA00023241"/>
    </source>
</evidence>
<dbReference type="Gene3D" id="3.40.50.2000">
    <property type="entry name" value="Glycogen Phosphorylase B"/>
    <property type="match status" value="2"/>
</dbReference>
<dbReference type="InParanoid" id="A0A2R6RYK8"/>
<evidence type="ECO:0000256" key="1">
    <source>
        <dbReference type="ARBA" id="ARBA00009995"/>
    </source>
</evidence>
<dbReference type="PANTHER" id="PTHR11926">
    <property type="entry name" value="GLUCOSYL/GLUCURONOSYL TRANSFERASES"/>
    <property type="match status" value="1"/>
</dbReference>
<keyword evidence="2 4" id="KW-0808">Transferase</keyword>
<proteinExistence type="inferred from homology"/>
<dbReference type="GO" id="GO:0080043">
    <property type="term" value="F:quercetin 3-O-glucosyltransferase activity"/>
    <property type="evidence" value="ECO:0007669"/>
    <property type="project" value="TreeGrafter"/>
</dbReference>
<dbReference type="FunFam" id="3.40.50.2000:FF:000061">
    <property type="entry name" value="UDP-glycosyltransferase 83A1"/>
    <property type="match status" value="1"/>
</dbReference>